<comment type="caution">
    <text evidence="2">The sequence shown here is derived from an EMBL/GenBank/DDBJ whole genome shotgun (WGS) entry which is preliminary data.</text>
</comment>
<evidence type="ECO:0000313" key="3">
    <source>
        <dbReference type="Proteomes" id="UP001140011"/>
    </source>
</evidence>
<name>A0A9W8LBE9_9FUNG</name>
<evidence type="ECO:0000256" key="1">
    <source>
        <dbReference type="SAM" id="MobiDB-lite"/>
    </source>
</evidence>
<feature type="compositionally biased region" description="Low complexity" evidence="1">
    <location>
        <begin position="31"/>
        <end position="51"/>
    </location>
</feature>
<feature type="region of interest" description="Disordered" evidence="1">
    <location>
        <begin position="1"/>
        <end position="84"/>
    </location>
</feature>
<keyword evidence="3" id="KW-1185">Reference proteome</keyword>
<organism evidence="2 3">
    <name type="scientific">Coemansia pectinata</name>
    <dbReference type="NCBI Taxonomy" id="1052879"/>
    <lineage>
        <taxon>Eukaryota</taxon>
        <taxon>Fungi</taxon>
        <taxon>Fungi incertae sedis</taxon>
        <taxon>Zoopagomycota</taxon>
        <taxon>Kickxellomycotina</taxon>
        <taxon>Kickxellomycetes</taxon>
        <taxon>Kickxellales</taxon>
        <taxon>Kickxellaceae</taxon>
        <taxon>Coemansia</taxon>
    </lineage>
</organism>
<evidence type="ECO:0000313" key="2">
    <source>
        <dbReference type="EMBL" id="KAJ2755900.1"/>
    </source>
</evidence>
<dbReference type="Proteomes" id="UP001140011">
    <property type="component" value="Unassembled WGS sequence"/>
</dbReference>
<dbReference type="AlphaFoldDB" id="A0A9W8LBE9"/>
<dbReference type="OrthoDB" id="5570013at2759"/>
<protein>
    <recommendedName>
        <fullName evidence="4">Adhesin domain-containing protein</fullName>
    </recommendedName>
</protein>
<evidence type="ECO:0008006" key="4">
    <source>
        <dbReference type="Google" id="ProtNLM"/>
    </source>
</evidence>
<sequence length="482" mass="51892">MTQIKDGLDADKRQHIPAGYLDDRGFGNNGRGSSSSNSGGNNSHGAGARAAQPSTTMPSVPTTEREAIPGDLPPAYSFSDPNMRSDMPPQFTATLTNSSLDTYRDLKLDQKRASELVATKAFAFDRPVFIHTSNISNSTLVIEPDTNLDNKDAIVIVAEVTSQISGLDNKCSVTATVNELNEYDFFVCSTASMWSLKTISCRFLVRVPSTYTGSHPGIRVALTNGRADMSYINNISFGFIDLKTTCGDVSLINVFGGSIRISTTRGVLKANNIVAAELFEALTTNSRISLVDIRAQRVNTATSNSAITLTTVAGEAVHAETSNGKIDCTNVSAVNLKLTTTNASIETNHVEASNLYLNTRNAKVEGTWRIKNLLDVVTTNSKIVSTVLLQDPSAPVSIRLSTTNSKIQAYLPAESFRGVFDIKTSNSKATVQSQRVNNVGSPPIQFIINDRSYKRGTIGSTDSVRHQFSASTTNSAIEVRLV</sequence>
<feature type="compositionally biased region" description="Polar residues" evidence="1">
    <location>
        <begin position="52"/>
        <end position="62"/>
    </location>
</feature>
<proteinExistence type="predicted"/>
<reference evidence="2" key="1">
    <citation type="submission" date="2022-07" db="EMBL/GenBank/DDBJ databases">
        <title>Phylogenomic reconstructions and comparative analyses of Kickxellomycotina fungi.</title>
        <authorList>
            <person name="Reynolds N.K."/>
            <person name="Stajich J.E."/>
            <person name="Barry K."/>
            <person name="Grigoriev I.V."/>
            <person name="Crous P."/>
            <person name="Smith M.E."/>
        </authorList>
    </citation>
    <scope>NUCLEOTIDE SEQUENCE</scope>
    <source>
        <strain evidence="2">BCRC 34297</strain>
    </source>
</reference>
<feature type="compositionally biased region" description="Basic and acidic residues" evidence="1">
    <location>
        <begin position="1"/>
        <end position="14"/>
    </location>
</feature>
<gene>
    <name evidence="2" type="ORF">GGI19_001279</name>
</gene>
<accession>A0A9W8LBE9</accession>
<dbReference type="EMBL" id="JANBUH010000043">
    <property type="protein sequence ID" value="KAJ2755900.1"/>
    <property type="molecule type" value="Genomic_DNA"/>
</dbReference>